<evidence type="ECO:0000256" key="4">
    <source>
        <dbReference type="ARBA" id="ARBA00022475"/>
    </source>
</evidence>
<evidence type="ECO:0000313" key="12">
    <source>
        <dbReference type="Proteomes" id="UP000324133"/>
    </source>
</evidence>
<dbReference type="EMBL" id="VKKY01000002">
    <property type="protein sequence ID" value="KAA3438302.1"/>
    <property type="molecule type" value="Genomic_DNA"/>
</dbReference>
<evidence type="ECO:0000256" key="6">
    <source>
        <dbReference type="ARBA" id="ARBA00022692"/>
    </source>
</evidence>
<dbReference type="PANTHER" id="PTHR33446:SF2">
    <property type="entry name" value="PROTEIN TONB"/>
    <property type="match status" value="1"/>
</dbReference>
<dbReference type="GO" id="GO:0031992">
    <property type="term" value="F:energy transducer activity"/>
    <property type="evidence" value="ECO:0007669"/>
    <property type="project" value="TreeGrafter"/>
</dbReference>
<evidence type="ECO:0000259" key="10">
    <source>
        <dbReference type="Pfam" id="PF03544"/>
    </source>
</evidence>
<comment type="subcellular location">
    <subcellularLocation>
        <location evidence="1">Cell inner membrane</location>
        <topology evidence="1">Single-pass membrane protein</topology>
        <orientation evidence="1">Periplasmic side</orientation>
    </subcellularLocation>
</comment>
<keyword evidence="12" id="KW-1185">Reference proteome</keyword>
<dbReference type="PANTHER" id="PTHR33446">
    <property type="entry name" value="PROTEIN TONB-RELATED"/>
    <property type="match status" value="1"/>
</dbReference>
<gene>
    <name evidence="11" type="ORF">FOA19_13685</name>
</gene>
<evidence type="ECO:0000256" key="7">
    <source>
        <dbReference type="ARBA" id="ARBA00022927"/>
    </source>
</evidence>
<protein>
    <submittedName>
        <fullName evidence="11">Energy transducer TonB</fullName>
    </submittedName>
</protein>
<dbReference type="InterPro" id="IPR051045">
    <property type="entry name" value="TonB-dependent_transducer"/>
</dbReference>
<dbReference type="InterPro" id="IPR037682">
    <property type="entry name" value="TonB_C"/>
</dbReference>
<name>A0A5B6TGC2_9BACT</name>
<evidence type="ECO:0000256" key="2">
    <source>
        <dbReference type="ARBA" id="ARBA00006555"/>
    </source>
</evidence>
<comment type="similarity">
    <text evidence="2">Belongs to the TonB family.</text>
</comment>
<keyword evidence="9" id="KW-0472">Membrane</keyword>
<evidence type="ECO:0000313" key="11">
    <source>
        <dbReference type="EMBL" id="KAA3438302.1"/>
    </source>
</evidence>
<dbReference type="GO" id="GO:0015031">
    <property type="term" value="P:protein transport"/>
    <property type="evidence" value="ECO:0007669"/>
    <property type="project" value="UniProtKB-KW"/>
</dbReference>
<dbReference type="Pfam" id="PF03544">
    <property type="entry name" value="TonB_C"/>
    <property type="match status" value="1"/>
</dbReference>
<dbReference type="Gene3D" id="3.30.1150.10">
    <property type="match status" value="1"/>
</dbReference>
<keyword evidence="8" id="KW-1133">Transmembrane helix</keyword>
<proteinExistence type="inferred from homology"/>
<evidence type="ECO:0000256" key="5">
    <source>
        <dbReference type="ARBA" id="ARBA00022519"/>
    </source>
</evidence>
<sequence length="175" mass="19874">MQGRIASCFRPAFYKKILKPTAILLIILSLFLSSKCSLGQNRPPDYSTIQKAKGEVTDTLICIFPIEQQPEYKHGGLPSMLTFIQRNLRYKECAEGTVVVQFVIDSTGQVREPILLKSLTKETDAEAMRVVQLLEFTPGMHNGRKMPIRYVIPIRFGPVKETRRNKGHVNRKGQL</sequence>
<dbReference type="NCBIfam" id="TIGR01352">
    <property type="entry name" value="tonB_Cterm"/>
    <property type="match status" value="1"/>
</dbReference>
<keyword evidence="5" id="KW-0997">Cell inner membrane</keyword>
<keyword evidence="3" id="KW-0813">Transport</keyword>
<organism evidence="11 12">
    <name type="scientific">Rufibacter hautae</name>
    <dbReference type="NCBI Taxonomy" id="2595005"/>
    <lineage>
        <taxon>Bacteria</taxon>
        <taxon>Pseudomonadati</taxon>
        <taxon>Bacteroidota</taxon>
        <taxon>Cytophagia</taxon>
        <taxon>Cytophagales</taxon>
        <taxon>Hymenobacteraceae</taxon>
        <taxon>Rufibacter</taxon>
    </lineage>
</organism>
<feature type="domain" description="TonB C-terminal" evidence="10">
    <location>
        <begin position="94"/>
        <end position="156"/>
    </location>
</feature>
<dbReference type="AlphaFoldDB" id="A0A5B6TGC2"/>
<dbReference type="OrthoDB" id="1039448at2"/>
<evidence type="ECO:0000256" key="1">
    <source>
        <dbReference type="ARBA" id="ARBA00004383"/>
    </source>
</evidence>
<dbReference type="Proteomes" id="UP000324133">
    <property type="component" value="Unassembled WGS sequence"/>
</dbReference>
<dbReference type="InterPro" id="IPR006260">
    <property type="entry name" value="TonB/TolA_C"/>
</dbReference>
<evidence type="ECO:0000256" key="9">
    <source>
        <dbReference type="ARBA" id="ARBA00023136"/>
    </source>
</evidence>
<evidence type="ECO:0000256" key="3">
    <source>
        <dbReference type="ARBA" id="ARBA00022448"/>
    </source>
</evidence>
<dbReference type="RefSeq" id="WP_149091361.1">
    <property type="nucleotide sequence ID" value="NZ_VKKY01000002.1"/>
</dbReference>
<comment type="caution">
    <text evidence="11">The sequence shown here is derived from an EMBL/GenBank/DDBJ whole genome shotgun (WGS) entry which is preliminary data.</text>
</comment>
<accession>A0A5B6TGC2</accession>
<keyword evidence="4" id="KW-1003">Cell membrane</keyword>
<dbReference type="GO" id="GO:0055085">
    <property type="term" value="P:transmembrane transport"/>
    <property type="evidence" value="ECO:0007669"/>
    <property type="project" value="InterPro"/>
</dbReference>
<reference evidence="11 12" key="1">
    <citation type="submission" date="2019-07" db="EMBL/GenBank/DDBJ databases">
        <title>Rufibacter sp. nov., isolated from lake sediment.</title>
        <authorList>
            <person name="Qu J.-H."/>
        </authorList>
    </citation>
    <scope>NUCLEOTIDE SEQUENCE [LARGE SCALE GENOMIC DNA]</scope>
    <source>
        <strain evidence="11 12">NBS58-1</strain>
    </source>
</reference>
<dbReference type="SUPFAM" id="SSF74653">
    <property type="entry name" value="TolA/TonB C-terminal domain"/>
    <property type="match status" value="1"/>
</dbReference>
<evidence type="ECO:0000256" key="8">
    <source>
        <dbReference type="ARBA" id="ARBA00022989"/>
    </source>
</evidence>
<keyword evidence="7" id="KW-0653">Protein transport</keyword>
<keyword evidence="6" id="KW-0812">Transmembrane</keyword>
<dbReference type="GO" id="GO:0098797">
    <property type="term" value="C:plasma membrane protein complex"/>
    <property type="evidence" value="ECO:0007669"/>
    <property type="project" value="TreeGrafter"/>
</dbReference>